<dbReference type="Gene3D" id="2.30.110.10">
    <property type="entry name" value="Electron Transport, Fmn-binding Protein, Chain A"/>
    <property type="match status" value="1"/>
</dbReference>
<dbReference type="Proteomes" id="UP000292957">
    <property type="component" value="Unassembled WGS sequence"/>
</dbReference>
<dbReference type="STRING" id="114155.A0A4Q9MGI5"/>
<dbReference type="AlphaFoldDB" id="A0A4Q9MGI5"/>
<gene>
    <name evidence="2" type="ORF">BD310DRAFT_835467</name>
    <name evidence="1" type="ORF">BD311DRAFT_669172</name>
</gene>
<sequence>VGNFSDEIPETHIAWIKKREMFFVATPPPSADRLVNVSPKGVCDSFQNRAWYEHLSGSVPRSRTCRRKNERMATMFCALEGAARVMRIWGTGRVLELGTLESFPRRNVWQGRMRRSFA</sequence>
<dbReference type="EMBL" id="ML145425">
    <property type="protein sequence ID" value="TBU51054.1"/>
    <property type="molecule type" value="Genomic_DNA"/>
</dbReference>
<feature type="non-terminal residue" evidence="1">
    <location>
        <position position="1"/>
    </location>
</feature>
<organism evidence="1">
    <name type="scientific">Dichomitus squalens</name>
    <dbReference type="NCBI Taxonomy" id="114155"/>
    <lineage>
        <taxon>Eukaryota</taxon>
        <taxon>Fungi</taxon>
        <taxon>Dikarya</taxon>
        <taxon>Basidiomycota</taxon>
        <taxon>Agaricomycotina</taxon>
        <taxon>Agaricomycetes</taxon>
        <taxon>Polyporales</taxon>
        <taxon>Polyporaceae</taxon>
        <taxon>Dichomitus</taxon>
    </lineage>
</organism>
<protein>
    <submittedName>
        <fullName evidence="1">Uncharacterized protein</fullName>
    </submittedName>
</protein>
<accession>A0A4Q9MGI5</accession>
<dbReference type="InterPro" id="IPR012349">
    <property type="entry name" value="Split_barrel_FMN-bd"/>
</dbReference>
<evidence type="ECO:0000313" key="2">
    <source>
        <dbReference type="EMBL" id="TBU51054.1"/>
    </source>
</evidence>
<dbReference type="EMBL" id="ML143457">
    <property type="protein sequence ID" value="TBU25688.1"/>
    <property type="molecule type" value="Genomic_DNA"/>
</dbReference>
<evidence type="ECO:0000313" key="3">
    <source>
        <dbReference type="Proteomes" id="UP000292082"/>
    </source>
</evidence>
<dbReference type="Proteomes" id="UP000292082">
    <property type="component" value="Unassembled WGS sequence"/>
</dbReference>
<proteinExistence type="predicted"/>
<dbReference type="PANTHER" id="PTHR39336:SF3">
    <property type="entry name" value="PYRIDOXAMINE PHOSPHATE OXIDASE"/>
    <property type="match status" value="1"/>
</dbReference>
<reference evidence="1 3" key="1">
    <citation type="submission" date="2019-01" db="EMBL/GenBank/DDBJ databases">
        <title>Draft genome sequences of three monokaryotic isolates of the white-rot basidiomycete fungus Dichomitus squalens.</title>
        <authorList>
            <consortium name="DOE Joint Genome Institute"/>
            <person name="Lopez S.C."/>
            <person name="Andreopoulos B."/>
            <person name="Pangilinan J."/>
            <person name="Lipzen A."/>
            <person name="Riley R."/>
            <person name="Ahrendt S."/>
            <person name="Ng V."/>
            <person name="Barry K."/>
            <person name="Daum C."/>
            <person name="Grigoriev I.V."/>
            <person name="Hilden K.S."/>
            <person name="Makela M.R."/>
            <person name="de Vries R.P."/>
        </authorList>
    </citation>
    <scope>NUCLEOTIDE SEQUENCE [LARGE SCALE GENOMIC DNA]</scope>
    <source>
        <strain evidence="2 3">CBS 464.89</strain>
        <strain evidence="1">OM18370.1</strain>
    </source>
</reference>
<dbReference type="PANTHER" id="PTHR39336">
    <property type="entry name" value="PYRIDOXAMINE PHOSPHATE OXIDASE FAMILY PROTEIN (AFU_ORTHOLOGUE AFUA_6G11440)"/>
    <property type="match status" value="1"/>
</dbReference>
<evidence type="ECO:0000313" key="1">
    <source>
        <dbReference type="EMBL" id="TBU25688.1"/>
    </source>
</evidence>
<dbReference type="OrthoDB" id="539398at2759"/>
<name>A0A4Q9MGI5_9APHY</name>
<keyword evidence="3" id="KW-1185">Reference proteome</keyword>